<evidence type="ECO:0000313" key="3">
    <source>
        <dbReference type="Proteomes" id="UP000572680"/>
    </source>
</evidence>
<protein>
    <submittedName>
        <fullName evidence="2">Uncharacterized protein</fullName>
    </submittedName>
</protein>
<dbReference type="AlphaFoldDB" id="A0A7W3QPW8"/>
<organism evidence="2 3">
    <name type="scientific">Actinomadura namibiensis</name>
    <dbReference type="NCBI Taxonomy" id="182080"/>
    <lineage>
        <taxon>Bacteria</taxon>
        <taxon>Bacillati</taxon>
        <taxon>Actinomycetota</taxon>
        <taxon>Actinomycetes</taxon>
        <taxon>Streptosporangiales</taxon>
        <taxon>Thermomonosporaceae</taxon>
        <taxon>Actinomadura</taxon>
    </lineage>
</organism>
<name>A0A7W3QPW8_ACTNM</name>
<feature type="compositionally biased region" description="Pro residues" evidence="1">
    <location>
        <begin position="77"/>
        <end position="104"/>
    </location>
</feature>
<reference evidence="2 3" key="1">
    <citation type="submission" date="2020-08" db="EMBL/GenBank/DDBJ databases">
        <title>Genomic Encyclopedia of Type Strains, Phase IV (KMG-IV): sequencing the most valuable type-strain genomes for metagenomic binning, comparative biology and taxonomic classification.</title>
        <authorList>
            <person name="Goeker M."/>
        </authorList>
    </citation>
    <scope>NUCLEOTIDE SEQUENCE [LARGE SCALE GENOMIC DNA]</scope>
    <source>
        <strain evidence="2 3">DSM 44197</strain>
    </source>
</reference>
<dbReference type="RefSeq" id="WP_182847154.1">
    <property type="nucleotide sequence ID" value="NZ_BAAALP010000040.1"/>
</dbReference>
<feature type="region of interest" description="Disordered" evidence="1">
    <location>
        <begin position="66"/>
        <end position="104"/>
    </location>
</feature>
<dbReference type="EMBL" id="JACJIA010000011">
    <property type="protein sequence ID" value="MBA8955120.1"/>
    <property type="molecule type" value="Genomic_DNA"/>
</dbReference>
<feature type="region of interest" description="Disordered" evidence="1">
    <location>
        <begin position="1"/>
        <end position="34"/>
    </location>
</feature>
<dbReference type="Proteomes" id="UP000572680">
    <property type="component" value="Unassembled WGS sequence"/>
</dbReference>
<evidence type="ECO:0000256" key="1">
    <source>
        <dbReference type="SAM" id="MobiDB-lite"/>
    </source>
</evidence>
<accession>A0A7W3QPW8</accession>
<sequence length="104" mass="10352">MSDEAAGEPTAAPPPSPTPSPAPAPARGTGDARVDEALARLDALGGAPVAAHVAVFEDVHQRLQELLVAADEEEGGPPVPRPPGPGTAPPRPGPPRGPFPGPRA</sequence>
<feature type="compositionally biased region" description="Pro residues" evidence="1">
    <location>
        <begin position="11"/>
        <end position="24"/>
    </location>
</feature>
<gene>
    <name evidence="2" type="ORF">HNR61_006794</name>
</gene>
<evidence type="ECO:0000313" key="2">
    <source>
        <dbReference type="EMBL" id="MBA8955120.1"/>
    </source>
</evidence>
<proteinExistence type="predicted"/>
<comment type="caution">
    <text evidence="2">The sequence shown here is derived from an EMBL/GenBank/DDBJ whole genome shotgun (WGS) entry which is preliminary data.</text>
</comment>
<keyword evidence="3" id="KW-1185">Reference proteome</keyword>